<keyword evidence="2" id="KW-1185">Reference proteome</keyword>
<name>A0ABS1MVL1_9ACTN</name>
<proteinExistence type="predicted"/>
<sequence>MAGSGASKLARLRKEAGYTQATCVAAFAQEAARLRIDASVSVRQLRRWESKSPPPLPHPGQQAVLEALFGLPLAEMGFDVPIHRPATVQLIGDEGEVKRRAFVAGTGAVAAAVVLPDRRGPRIGISDVTALQDQLANLYAVDHRSGGIPAKARARQLEQDLTRTLKNAVYTAKVGRDLQALLSELHSNKAWYGYDSGPIDEARTSSLEALTTAQLIGDELLQISALDTLVLIDIKADRAWEAASAVETAYGLASRAGAGPAVHLVIALREANVSLHVGDTAAARRALSRALFYQSRDEAVEEVPHWARFAGSVEIDYATADMYTRAGKPPRAVPFLRAAVDGLGGGYARNTAWYRSKLASTLLDAGEVEEACTEMATVIQSCGDITSHRLTGRIRAFQKSVETIDAPVARDVSGLINEAMRGGRV</sequence>
<accession>A0ABS1MVL1</accession>
<evidence type="ECO:0000313" key="1">
    <source>
        <dbReference type="EMBL" id="MBL1091766.1"/>
    </source>
</evidence>
<dbReference type="Gene3D" id="1.25.40.10">
    <property type="entry name" value="Tetratricopeptide repeat domain"/>
    <property type="match status" value="1"/>
</dbReference>
<comment type="caution">
    <text evidence="1">The sequence shown here is derived from an EMBL/GenBank/DDBJ whole genome shotgun (WGS) entry which is preliminary data.</text>
</comment>
<dbReference type="InterPro" id="IPR011990">
    <property type="entry name" value="TPR-like_helical_dom_sf"/>
</dbReference>
<gene>
    <name evidence="1" type="ORF">JK360_20625</name>
</gene>
<protein>
    <recommendedName>
        <fullName evidence="3">Transcriptional regulator</fullName>
    </recommendedName>
</protein>
<evidence type="ECO:0008006" key="3">
    <source>
        <dbReference type="Google" id="ProtNLM"/>
    </source>
</evidence>
<evidence type="ECO:0000313" key="2">
    <source>
        <dbReference type="Proteomes" id="UP000629371"/>
    </source>
</evidence>
<reference evidence="1 2" key="1">
    <citation type="submission" date="2021-01" db="EMBL/GenBank/DDBJ databases">
        <title>WGS of actinomycetes isolated from Thailand.</title>
        <authorList>
            <person name="Thawai C."/>
        </authorList>
    </citation>
    <scope>NUCLEOTIDE SEQUENCE [LARGE SCALE GENOMIC DNA]</scope>
    <source>
        <strain evidence="1 2">CH9-7</strain>
    </source>
</reference>
<dbReference type="EMBL" id="JAERRI010000011">
    <property type="protein sequence ID" value="MBL1091766.1"/>
    <property type="molecule type" value="Genomic_DNA"/>
</dbReference>
<dbReference type="Proteomes" id="UP000629371">
    <property type="component" value="Unassembled WGS sequence"/>
</dbReference>
<organism evidence="1 2">
    <name type="scientific">Streptomyces siderophoricus</name>
    <dbReference type="NCBI Taxonomy" id="2802281"/>
    <lineage>
        <taxon>Bacteria</taxon>
        <taxon>Bacillati</taxon>
        <taxon>Actinomycetota</taxon>
        <taxon>Actinomycetes</taxon>
        <taxon>Kitasatosporales</taxon>
        <taxon>Streptomycetaceae</taxon>
        <taxon>Streptomyces</taxon>
    </lineage>
</organism>